<protein>
    <submittedName>
        <fullName evidence="1">Uncharacterized protein</fullName>
    </submittedName>
</protein>
<dbReference type="Proteomes" id="UP000677228">
    <property type="component" value="Unassembled WGS sequence"/>
</dbReference>
<organism evidence="1 3">
    <name type="scientific">Didymodactylos carnosus</name>
    <dbReference type="NCBI Taxonomy" id="1234261"/>
    <lineage>
        <taxon>Eukaryota</taxon>
        <taxon>Metazoa</taxon>
        <taxon>Spiralia</taxon>
        <taxon>Gnathifera</taxon>
        <taxon>Rotifera</taxon>
        <taxon>Eurotatoria</taxon>
        <taxon>Bdelloidea</taxon>
        <taxon>Philodinida</taxon>
        <taxon>Philodinidae</taxon>
        <taxon>Didymodactylos</taxon>
    </lineage>
</organism>
<dbReference type="EMBL" id="CAJOBA010054286">
    <property type="protein sequence ID" value="CAF4273320.1"/>
    <property type="molecule type" value="Genomic_DNA"/>
</dbReference>
<comment type="caution">
    <text evidence="1">The sequence shown here is derived from an EMBL/GenBank/DDBJ whole genome shotgun (WGS) entry which is preliminary data.</text>
</comment>
<dbReference type="AlphaFoldDB" id="A0A8S2FJ75"/>
<evidence type="ECO:0000313" key="3">
    <source>
        <dbReference type="Proteomes" id="UP000677228"/>
    </source>
</evidence>
<gene>
    <name evidence="1" type="ORF">OVA965_LOCUS36159</name>
    <name evidence="2" type="ORF">TMI583_LOCUS37155</name>
</gene>
<evidence type="ECO:0000313" key="2">
    <source>
        <dbReference type="EMBL" id="CAF4273320.1"/>
    </source>
</evidence>
<proteinExistence type="predicted"/>
<dbReference type="Proteomes" id="UP000682733">
    <property type="component" value="Unassembled WGS sequence"/>
</dbReference>
<name>A0A8S2FJ75_9BILA</name>
<evidence type="ECO:0000313" key="1">
    <source>
        <dbReference type="EMBL" id="CAF1483191.1"/>
    </source>
</evidence>
<reference evidence="1" key="1">
    <citation type="submission" date="2021-02" db="EMBL/GenBank/DDBJ databases">
        <authorList>
            <person name="Nowell W R."/>
        </authorList>
    </citation>
    <scope>NUCLEOTIDE SEQUENCE</scope>
</reference>
<sequence>MSQLIKENMQKWIEKNHADMIRKANDYYSPVLRTLDQRQVAYRLAREFAPLFARIECCLVANVHLAKHHGLPLTIQRGTGLGAGDFFNIYPATWDSEENFIVKELINPIDDRDIAYLEAHFHRTVPRLQIPHMVLLNYLYEILKDPQQVAIVLPRHRKSFHSYLMKAMKKVSKPYDQPNLHLRSLTVSDLVNMLPAKS</sequence>
<accession>A0A8S2FJ75</accession>
<dbReference type="EMBL" id="CAJNOK010032355">
    <property type="protein sequence ID" value="CAF1483191.1"/>
    <property type="molecule type" value="Genomic_DNA"/>
</dbReference>